<evidence type="ECO:0000313" key="4">
    <source>
        <dbReference type="Proteomes" id="UP000242418"/>
    </source>
</evidence>
<comment type="caution">
    <text evidence="3">The sequence shown here is derived from an EMBL/GenBank/DDBJ whole genome shotgun (WGS) entry which is preliminary data.</text>
</comment>
<dbReference type="EMBL" id="FMTL01000015">
    <property type="protein sequence ID" value="SCW90512.1"/>
    <property type="molecule type" value="Genomic_DNA"/>
</dbReference>
<dbReference type="AlphaFoldDB" id="A0AB37ZDB1"/>
<organism evidence="3 4">
    <name type="scientific">Pseudomonas peli</name>
    <dbReference type="NCBI Taxonomy" id="592361"/>
    <lineage>
        <taxon>Bacteria</taxon>
        <taxon>Pseudomonadati</taxon>
        <taxon>Pseudomonadota</taxon>
        <taxon>Gammaproteobacteria</taxon>
        <taxon>Pseudomonadales</taxon>
        <taxon>Pseudomonadaceae</taxon>
        <taxon>Pseudomonas</taxon>
    </lineage>
</organism>
<feature type="domain" description="Large polyvalent protein associated" evidence="2">
    <location>
        <begin position="8"/>
        <end position="124"/>
    </location>
</feature>
<dbReference type="Proteomes" id="UP000242418">
    <property type="component" value="Unassembled WGS sequence"/>
</dbReference>
<keyword evidence="4" id="KW-1185">Reference proteome</keyword>
<name>A0AB37ZDB1_9PSED</name>
<dbReference type="Pfam" id="PF18850">
    <property type="entry name" value="LPD30"/>
    <property type="match status" value="1"/>
</dbReference>
<evidence type="ECO:0000259" key="1">
    <source>
        <dbReference type="Pfam" id="PF18847"/>
    </source>
</evidence>
<proteinExistence type="predicted"/>
<feature type="domain" description="Large polyvalent protein associated" evidence="1">
    <location>
        <begin position="141"/>
        <end position="213"/>
    </location>
</feature>
<protein>
    <recommendedName>
        <fullName evidence="5">Large polyvalent protein associated domain-containing protein</fullName>
    </recommendedName>
</protein>
<dbReference type="Pfam" id="PF18847">
    <property type="entry name" value="LPD29"/>
    <property type="match status" value="1"/>
</dbReference>
<reference evidence="3 4" key="1">
    <citation type="submission" date="2016-10" db="EMBL/GenBank/DDBJ databases">
        <authorList>
            <person name="Varghese N."/>
            <person name="Submissions S."/>
        </authorList>
    </citation>
    <scope>NUCLEOTIDE SEQUENCE [LARGE SCALE GENOMIC DNA]</scope>
    <source>
        <strain evidence="3 4">DSM 17833</strain>
    </source>
</reference>
<gene>
    <name evidence="3" type="ORF">SAMN05216370_0152</name>
</gene>
<dbReference type="RefSeq" id="WP_090256304.1">
    <property type="nucleotide sequence ID" value="NZ_FMTL01000015.1"/>
</dbReference>
<dbReference type="InterPro" id="IPR041311">
    <property type="entry name" value="LPD29"/>
</dbReference>
<evidence type="ECO:0000313" key="3">
    <source>
        <dbReference type="EMBL" id="SCW90512.1"/>
    </source>
</evidence>
<sequence>MTVFMKQFQVGTRVRCSLPYAGHGIVFAVHGVQVPESVRTIGGVGVSGGSARLDVVFLNGTISRQLSEALVRASVQWRVLDEVATAEEVQAAIEHANTAQAEREAIKREAAAQFAAEVERLKSAPEYSHLVQGEDTYSGVLAAKNIRAMLKLAFPAVKFSVRKKSFGSLVIEWLDGPTENDVQAVAGQFRAGHYCGQEEAYQHEKTPWCAVFGAAEYISVCRHHSGELIERAIAKLFNDLPGNFDGIERPSVEQYERGSLDIIRVPGLAYSLQQMIRQTLNGTHG</sequence>
<evidence type="ECO:0000259" key="2">
    <source>
        <dbReference type="Pfam" id="PF18850"/>
    </source>
</evidence>
<evidence type="ECO:0008006" key="5">
    <source>
        <dbReference type="Google" id="ProtNLM"/>
    </source>
</evidence>
<dbReference type="InterPro" id="IPR040631">
    <property type="entry name" value="LPD30"/>
</dbReference>
<accession>A0AB37ZDB1</accession>